<protein>
    <submittedName>
        <fullName evidence="1">Uncharacterized protein</fullName>
    </submittedName>
</protein>
<accession>G0MH89</accession>
<evidence type="ECO:0000313" key="1">
    <source>
        <dbReference type="EMBL" id="EGT58132.1"/>
    </source>
</evidence>
<organism evidence="2">
    <name type="scientific">Caenorhabditis brenneri</name>
    <name type="common">Nematode worm</name>
    <dbReference type="NCBI Taxonomy" id="135651"/>
    <lineage>
        <taxon>Eukaryota</taxon>
        <taxon>Metazoa</taxon>
        <taxon>Ecdysozoa</taxon>
        <taxon>Nematoda</taxon>
        <taxon>Chromadorea</taxon>
        <taxon>Rhabditida</taxon>
        <taxon>Rhabditina</taxon>
        <taxon>Rhabditomorpha</taxon>
        <taxon>Rhabditoidea</taxon>
        <taxon>Rhabditidae</taxon>
        <taxon>Peloderinae</taxon>
        <taxon>Caenorhabditis</taxon>
    </lineage>
</organism>
<dbReference type="InParanoid" id="G0MH89"/>
<proteinExistence type="predicted"/>
<reference evidence="2" key="1">
    <citation type="submission" date="2011-07" db="EMBL/GenBank/DDBJ databases">
        <authorList>
            <consortium name="Caenorhabditis brenneri Sequencing and Analysis Consortium"/>
            <person name="Wilson R.K."/>
        </authorList>
    </citation>
    <scope>NUCLEOTIDE SEQUENCE [LARGE SCALE GENOMIC DNA]</scope>
    <source>
        <strain evidence="2">PB2801</strain>
    </source>
</reference>
<keyword evidence="2" id="KW-1185">Reference proteome</keyword>
<dbReference type="Proteomes" id="UP000008068">
    <property type="component" value="Unassembled WGS sequence"/>
</dbReference>
<sequence length="15" mass="1579">MNLSSSTLVGTIIDQ</sequence>
<gene>
    <name evidence="1" type="ORF">CAEBREN_07392</name>
</gene>
<name>G0MH89_CAEBE</name>
<evidence type="ECO:0000313" key="2">
    <source>
        <dbReference type="Proteomes" id="UP000008068"/>
    </source>
</evidence>
<dbReference type="EMBL" id="GL379794">
    <property type="protein sequence ID" value="EGT58132.1"/>
    <property type="molecule type" value="Genomic_DNA"/>
</dbReference>